<dbReference type="AlphaFoldDB" id="A0A558DL29"/>
<keyword evidence="2" id="KW-1185">Reference proteome</keyword>
<gene>
    <name evidence="1" type="ORF">FHP88_17155</name>
</gene>
<reference evidence="1 2" key="1">
    <citation type="submission" date="2019-07" db="EMBL/GenBank/DDBJ databases">
        <title>The pathways for chlorine oxyanion respiration interact through the shared metabolite chlorate.</title>
        <authorList>
            <person name="Barnum T.P."/>
            <person name="Cheng Y."/>
            <person name="Hill K.A."/>
            <person name="Lucas L.N."/>
            <person name="Carlson H.K."/>
            <person name="Coates J.D."/>
        </authorList>
    </citation>
    <scope>NUCLEOTIDE SEQUENCE [LARGE SCALE GENOMIC DNA]</scope>
    <source>
        <strain evidence="1 2">BK-1</strain>
    </source>
</reference>
<dbReference type="OrthoDB" id="9910254at2"/>
<name>A0A558DL29_9GAMM</name>
<evidence type="ECO:0008006" key="3">
    <source>
        <dbReference type="Google" id="ProtNLM"/>
    </source>
</evidence>
<dbReference type="RefSeq" id="WP_144360329.1">
    <property type="nucleotide sequence ID" value="NZ_VMNH01000027.1"/>
</dbReference>
<dbReference type="EMBL" id="VMNH01000027">
    <property type="protein sequence ID" value="TVO70049.1"/>
    <property type="molecule type" value="Genomic_DNA"/>
</dbReference>
<comment type="caution">
    <text evidence="1">The sequence shown here is derived from an EMBL/GenBank/DDBJ whole genome shotgun (WGS) entry which is preliminary data.</text>
</comment>
<protein>
    <recommendedName>
        <fullName evidence="3">DUF2946 domain-containing protein</fullName>
    </recommendedName>
</protein>
<evidence type="ECO:0000313" key="1">
    <source>
        <dbReference type="EMBL" id="TVO70049.1"/>
    </source>
</evidence>
<proteinExistence type="predicted"/>
<dbReference type="Proteomes" id="UP000316649">
    <property type="component" value="Unassembled WGS sequence"/>
</dbReference>
<sequence length="119" mass="12947">MNNRFLLMLAILVGLLSFGPNYGFSTHADGNQAYLQSHSDLGDCADTEHSVGCVGMSAERPLHDNGCSDHCDSSFGSQLCINTEYTFELPSGHLFQTHATARLTDPVPTTLLRPPQNYS</sequence>
<evidence type="ECO:0000313" key="2">
    <source>
        <dbReference type="Proteomes" id="UP000316649"/>
    </source>
</evidence>
<organism evidence="1 2">
    <name type="scientific">Sedimenticola selenatireducens</name>
    <dbReference type="NCBI Taxonomy" id="191960"/>
    <lineage>
        <taxon>Bacteria</taxon>
        <taxon>Pseudomonadati</taxon>
        <taxon>Pseudomonadota</taxon>
        <taxon>Gammaproteobacteria</taxon>
        <taxon>Chromatiales</taxon>
        <taxon>Sedimenticolaceae</taxon>
        <taxon>Sedimenticola</taxon>
    </lineage>
</organism>
<accession>A0A558DL29</accession>